<gene>
    <name evidence="3" type="ORF">H1164_03825</name>
</gene>
<keyword evidence="4" id="KW-1185">Reference proteome</keyword>
<feature type="transmembrane region" description="Helical" evidence="2">
    <location>
        <begin position="45"/>
        <end position="66"/>
    </location>
</feature>
<protein>
    <recommendedName>
        <fullName evidence="5">DUF2637 domain-containing protein</fullName>
    </recommendedName>
</protein>
<feature type="transmembrane region" description="Helical" evidence="2">
    <location>
        <begin position="12"/>
        <end position="33"/>
    </location>
</feature>
<organism evidence="3 4">
    <name type="scientific">Thermoactinomyces daqus</name>
    <dbReference type="NCBI Taxonomy" id="1329516"/>
    <lineage>
        <taxon>Bacteria</taxon>
        <taxon>Bacillati</taxon>
        <taxon>Bacillota</taxon>
        <taxon>Bacilli</taxon>
        <taxon>Bacillales</taxon>
        <taxon>Thermoactinomycetaceae</taxon>
        <taxon>Thermoactinomyces</taxon>
    </lineage>
</organism>
<reference evidence="3 4" key="1">
    <citation type="submission" date="2020-07" db="EMBL/GenBank/DDBJ databases">
        <authorList>
            <person name="Feng H."/>
        </authorList>
    </citation>
    <scope>NUCLEOTIDE SEQUENCE [LARGE SCALE GENOMIC DNA]</scope>
    <source>
        <strain evidence="4">s-11</strain>
    </source>
</reference>
<feature type="compositionally biased region" description="Basic and acidic residues" evidence="1">
    <location>
        <begin position="172"/>
        <end position="183"/>
    </location>
</feature>
<dbReference type="OrthoDB" id="369870at2"/>
<comment type="caution">
    <text evidence="3">The sequence shown here is derived from an EMBL/GenBank/DDBJ whole genome shotgun (WGS) entry which is preliminary data.</text>
</comment>
<keyword evidence="2" id="KW-0812">Transmembrane</keyword>
<evidence type="ECO:0000256" key="1">
    <source>
        <dbReference type="SAM" id="MobiDB-lite"/>
    </source>
</evidence>
<feature type="compositionally biased region" description="Polar residues" evidence="1">
    <location>
        <begin position="195"/>
        <end position="208"/>
    </location>
</feature>
<evidence type="ECO:0000313" key="3">
    <source>
        <dbReference type="EMBL" id="MBA4542030.1"/>
    </source>
</evidence>
<dbReference type="Proteomes" id="UP000530514">
    <property type="component" value="Unassembled WGS sequence"/>
</dbReference>
<feature type="compositionally biased region" description="Basic and acidic residues" evidence="1">
    <location>
        <begin position="131"/>
        <end position="150"/>
    </location>
</feature>
<keyword evidence="2" id="KW-0472">Membrane</keyword>
<feature type="compositionally biased region" description="Basic and acidic residues" evidence="1">
    <location>
        <begin position="212"/>
        <end position="279"/>
    </location>
</feature>
<evidence type="ECO:0000256" key="2">
    <source>
        <dbReference type="SAM" id="Phobius"/>
    </source>
</evidence>
<name>A0A7W1X8I1_9BACL</name>
<evidence type="ECO:0000313" key="4">
    <source>
        <dbReference type="Proteomes" id="UP000530514"/>
    </source>
</evidence>
<feature type="transmembrane region" description="Helical" evidence="2">
    <location>
        <begin position="103"/>
        <end position="120"/>
    </location>
</feature>
<keyword evidence="2" id="KW-1133">Transmembrane helix</keyword>
<sequence>MKMFKSPSVFDIARAVGYLLLIGNMLISYYHALELERALVALPDPLPHVWVVSLDLVFILSVIVLSQSGGRGFLPWLLFLFGLAFTGWSNIRVSFLAGDREGIIVNGSTVVALLLLELLLRWMEKNREMFGHSDKKSDTSSDSRTDDKAAGQHRGQSNTAGQINGQSIGHLGHSDSSDSKPDILSDNQADETDSLVITGSATDTSDMSDTAAKMRADTEPVTRTAKESDGQSHKAADTKTDTSDSGENRTKKSDTRTERKTDKRTDTQTKSDNKTDNVSEHPIAVAKRLIEELGDYPSIRKLAAEAGISKHKADKILKELKAQAS</sequence>
<proteinExistence type="predicted"/>
<feature type="transmembrane region" description="Helical" evidence="2">
    <location>
        <begin position="73"/>
        <end position="91"/>
    </location>
</feature>
<dbReference type="AlphaFoldDB" id="A0A7W1X8I1"/>
<feature type="compositionally biased region" description="Polar residues" evidence="1">
    <location>
        <begin position="154"/>
        <end position="167"/>
    </location>
</feature>
<dbReference type="RefSeq" id="WP_033099433.1">
    <property type="nucleotide sequence ID" value="NZ_JACEIP010000004.1"/>
</dbReference>
<feature type="region of interest" description="Disordered" evidence="1">
    <location>
        <begin position="131"/>
        <end position="282"/>
    </location>
</feature>
<accession>A0A7W1X8I1</accession>
<evidence type="ECO:0008006" key="5">
    <source>
        <dbReference type="Google" id="ProtNLM"/>
    </source>
</evidence>
<dbReference type="EMBL" id="JACEIP010000004">
    <property type="protein sequence ID" value="MBA4542030.1"/>
    <property type="molecule type" value="Genomic_DNA"/>
</dbReference>